<accession>A0A1H4TJ03</accession>
<evidence type="ECO:0000313" key="2">
    <source>
        <dbReference type="Proteomes" id="UP000198742"/>
    </source>
</evidence>
<evidence type="ECO:0000313" key="1">
    <source>
        <dbReference type="EMBL" id="SEC56084.1"/>
    </source>
</evidence>
<dbReference type="AlphaFoldDB" id="A0A1H4TJ03"/>
<organism evidence="1 2">
    <name type="scientific">Nocardioides exalbidus</name>
    <dbReference type="NCBI Taxonomy" id="402596"/>
    <lineage>
        <taxon>Bacteria</taxon>
        <taxon>Bacillati</taxon>
        <taxon>Actinomycetota</taxon>
        <taxon>Actinomycetes</taxon>
        <taxon>Propionibacteriales</taxon>
        <taxon>Nocardioidaceae</taxon>
        <taxon>Nocardioides</taxon>
    </lineage>
</organism>
<dbReference type="Proteomes" id="UP000198742">
    <property type="component" value="Unassembled WGS sequence"/>
</dbReference>
<protein>
    <submittedName>
        <fullName evidence="1">Uncharacterized protein</fullName>
    </submittedName>
</protein>
<dbReference type="RefSeq" id="WP_165355025.1">
    <property type="nucleotide sequence ID" value="NZ_FNRT01000002.1"/>
</dbReference>
<name>A0A1H4TJ03_9ACTN</name>
<keyword evidence="2" id="KW-1185">Reference proteome</keyword>
<proteinExistence type="predicted"/>
<gene>
    <name evidence="1" type="ORF">SAMN04489844_2527</name>
</gene>
<sequence length="53" mass="5985">MVDEQKVAAEMERRRFLADRNVGDVVSLLQRRAELRGVYPAADLVADNVGWVV</sequence>
<dbReference type="EMBL" id="FNRT01000002">
    <property type="protein sequence ID" value="SEC56084.1"/>
    <property type="molecule type" value="Genomic_DNA"/>
</dbReference>
<reference evidence="2" key="1">
    <citation type="submission" date="2016-10" db="EMBL/GenBank/DDBJ databases">
        <authorList>
            <person name="Varghese N."/>
            <person name="Submissions S."/>
        </authorList>
    </citation>
    <scope>NUCLEOTIDE SEQUENCE [LARGE SCALE GENOMIC DNA]</scope>
    <source>
        <strain evidence="2">DSM 22017</strain>
    </source>
</reference>